<accession>A0A8H7NJ01</accession>
<reference evidence="4" key="1">
    <citation type="submission" date="2020-10" db="EMBL/GenBank/DDBJ databases">
        <title>High-Quality Genome Resource of Clonostachys rosea strain S41 by Oxford Nanopore Long-Read Sequencing.</title>
        <authorList>
            <person name="Wang H."/>
        </authorList>
    </citation>
    <scope>NUCLEOTIDE SEQUENCE</scope>
    <source>
        <strain evidence="4">S41</strain>
    </source>
</reference>
<comment type="caution">
    <text evidence="4">The sequence shown here is derived from an EMBL/GenBank/DDBJ whole genome shotgun (WGS) entry which is preliminary data.</text>
</comment>
<gene>
    <name evidence="4" type="ORF">IM811_007831</name>
</gene>
<evidence type="ECO:0000256" key="2">
    <source>
        <dbReference type="ARBA" id="ARBA00022553"/>
    </source>
</evidence>
<evidence type="ECO:0000256" key="1">
    <source>
        <dbReference type="ARBA" id="ARBA00022450"/>
    </source>
</evidence>
<dbReference type="Pfam" id="PF07993">
    <property type="entry name" value="NAD_binding_4"/>
    <property type="match status" value="1"/>
</dbReference>
<dbReference type="Proteomes" id="UP000616885">
    <property type="component" value="Unassembled WGS sequence"/>
</dbReference>
<dbReference type="Gene3D" id="3.40.50.720">
    <property type="entry name" value="NAD(P)-binding Rossmann-like Domain"/>
    <property type="match status" value="1"/>
</dbReference>
<dbReference type="InterPro" id="IPR051414">
    <property type="entry name" value="Adenylate-forming_Reductase"/>
</dbReference>
<dbReference type="AlphaFoldDB" id="A0A8H7NJ01"/>
<sequence length="388" mass="43278">MEKLYRDITREVSTSNKKFESPDTAHMSILLTGATGHLGSYILDWLQRETRVSHIYCLNRGADGAQRQSAGQKSRGLGQLDPSKITNLTANLAQPYLGLKLEDYNRLTEQITDVVHVAWKVDFNLALDSFLEHIVGVQRLLEFCSNTRFGAHLFFVSSISAVGSLAGNVAEKIYEEWRAPMPTGYGQSKLLAERMIDTISIRVGIPATICRVGQIAGPTSVAGMWPKQEWLPSLLATSKELGVLPESLGNNNGLDWIPVDIVGQMISDTVAKTTRQQDGRTRVLHVSSPTTVDWSDLIYTISAQLKPEMKIVTLQTWVNKLHECLTRGDNAAQVPAVKLYDFFLGLLDSGHTATHLEVGGQLKPWEDLLSSKDVQRSWMKNWIRQWGY</sequence>
<feature type="domain" description="Thioester reductase (TE)" evidence="3">
    <location>
        <begin position="31"/>
        <end position="265"/>
    </location>
</feature>
<dbReference type="EMBL" id="JADCTT010000002">
    <property type="protein sequence ID" value="KAF9756887.1"/>
    <property type="molecule type" value="Genomic_DNA"/>
</dbReference>
<evidence type="ECO:0000313" key="4">
    <source>
        <dbReference type="EMBL" id="KAF9756887.1"/>
    </source>
</evidence>
<dbReference type="PANTHER" id="PTHR43439">
    <property type="entry name" value="PHENYLACETATE-COENZYME A LIGASE"/>
    <property type="match status" value="1"/>
</dbReference>
<dbReference type="InterPro" id="IPR036291">
    <property type="entry name" value="NAD(P)-bd_dom_sf"/>
</dbReference>
<evidence type="ECO:0000259" key="3">
    <source>
        <dbReference type="Pfam" id="PF07993"/>
    </source>
</evidence>
<organism evidence="4 5">
    <name type="scientific">Bionectria ochroleuca</name>
    <name type="common">Gliocladium roseum</name>
    <dbReference type="NCBI Taxonomy" id="29856"/>
    <lineage>
        <taxon>Eukaryota</taxon>
        <taxon>Fungi</taxon>
        <taxon>Dikarya</taxon>
        <taxon>Ascomycota</taxon>
        <taxon>Pezizomycotina</taxon>
        <taxon>Sordariomycetes</taxon>
        <taxon>Hypocreomycetidae</taxon>
        <taxon>Hypocreales</taxon>
        <taxon>Bionectriaceae</taxon>
        <taxon>Clonostachys</taxon>
    </lineage>
</organism>
<dbReference type="PANTHER" id="PTHR43439:SF2">
    <property type="entry name" value="ENZYME, PUTATIVE (JCVI)-RELATED"/>
    <property type="match status" value="1"/>
</dbReference>
<keyword evidence="2" id="KW-0597">Phosphoprotein</keyword>
<dbReference type="SUPFAM" id="SSF51735">
    <property type="entry name" value="NAD(P)-binding Rossmann-fold domains"/>
    <property type="match status" value="1"/>
</dbReference>
<name>A0A8H7NJ01_BIOOC</name>
<proteinExistence type="predicted"/>
<keyword evidence="1" id="KW-0596">Phosphopantetheine</keyword>
<evidence type="ECO:0000313" key="5">
    <source>
        <dbReference type="Proteomes" id="UP000616885"/>
    </source>
</evidence>
<protein>
    <recommendedName>
        <fullName evidence="3">Thioester reductase (TE) domain-containing protein</fullName>
    </recommendedName>
</protein>
<dbReference type="InterPro" id="IPR013120">
    <property type="entry name" value="FAR_NAD-bd"/>
</dbReference>